<dbReference type="RefSeq" id="WP_344992238.1">
    <property type="nucleotide sequence ID" value="NZ_BAABFR010000012.1"/>
</dbReference>
<sequence>MSSARVNRDLADQARVQLGDAVRAFLAERTAVDSPLFDVSTKMAYGNYAAVRSIPLLMDLVSARLTPEELGRRLKTVGVPLGLVMNGLGWVLTMGRIQLYKDAGWPEKTDVVVPEDARGAEVLTWWARIMQTYRNDGGLVPGQGGTPETYEVLPDETVAEMANAALTEGAVAADGTAANGGDRDMLRRAIAELDMFEFVTHAEARDGIHHHGPYKLADGRTVLFKEFTDLQGKYMPSKDDANRLPVSRIVIALVMRDVEIRFDLFAVYAEPENLLDHVEGIAIYSDDDLHRITLPELAEIAEASVKAQRDYFLKMARWDDRTKVTHGASQYATDFHALLPLAGYSEDEVRTLWVEPFEKAAEDYYDRATGDTRLGAFEHLLGGGEPTTPPFA</sequence>
<keyword evidence="2" id="KW-1185">Reference proteome</keyword>
<reference evidence="2" key="1">
    <citation type="journal article" date="2019" name="Int. J. Syst. Evol. Microbiol.">
        <title>The Global Catalogue of Microorganisms (GCM) 10K type strain sequencing project: providing services to taxonomists for standard genome sequencing and annotation.</title>
        <authorList>
            <consortium name="The Broad Institute Genomics Platform"/>
            <consortium name="The Broad Institute Genome Sequencing Center for Infectious Disease"/>
            <person name="Wu L."/>
            <person name="Ma J."/>
        </authorList>
    </citation>
    <scope>NUCLEOTIDE SEQUENCE [LARGE SCALE GENOMIC DNA]</scope>
    <source>
        <strain evidence="2">JCM 17688</strain>
    </source>
</reference>
<evidence type="ECO:0000313" key="1">
    <source>
        <dbReference type="EMBL" id="GAA4387371.1"/>
    </source>
</evidence>
<dbReference type="Proteomes" id="UP001500635">
    <property type="component" value="Unassembled WGS sequence"/>
</dbReference>
<organism evidence="1 2">
    <name type="scientific">Tsukamurella soli</name>
    <dbReference type="NCBI Taxonomy" id="644556"/>
    <lineage>
        <taxon>Bacteria</taxon>
        <taxon>Bacillati</taxon>
        <taxon>Actinomycetota</taxon>
        <taxon>Actinomycetes</taxon>
        <taxon>Mycobacteriales</taxon>
        <taxon>Tsukamurellaceae</taxon>
        <taxon>Tsukamurella</taxon>
    </lineage>
</organism>
<dbReference type="EMBL" id="BAABFR010000012">
    <property type="protein sequence ID" value="GAA4387371.1"/>
    <property type="molecule type" value="Genomic_DNA"/>
</dbReference>
<proteinExistence type="predicted"/>
<comment type="caution">
    <text evidence="1">The sequence shown here is derived from an EMBL/GenBank/DDBJ whole genome shotgun (WGS) entry which is preliminary data.</text>
</comment>
<protein>
    <submittedName>
        <fullName evidence="1">Uncharacterized protein</fullName>
    </submittedName>
</protein>
<name>A0ABP8J9N6_9ACTN</name>
<evidence type="ECO:0000313" key="2">
    <source>
        <dbReference type="Proteomes" id="UP001500635"/>
    </source>
</evidence>
<gene>
    <name evidence="1" type="ORF">GCM10023147_11710</name>
</gene>
<accession>A0ABP8J9N6</accession>